<keyword evidence="2" id="KW-0472">Membrane</keyword>
<keyword evidence="2" id="KW-0812">Transmembrane</keyword>
<gene>
    <name evidence="3" type="ORF">ACFSUE_20160</name>
</gene>
<evidence type="ECO:0000313" key="4">
    <source>
        <dbReference type="Proteomes" id="UP001597399"/>
    </source>
</evidence>
<dbReference type="RefSeq" id="WP_253061474.1">
    <property type="nucleotide sequence ID" value="NZ_JAMXWM010000009.1"/>
</dbReference>
<dbReference type="Proteomes" id="UP001597399">
    <property type="component" value="Unassembled WGS sequence"/>
</dbReference>
<reference evidence="4" key="1">
    <citation type="journal article" date="2019" name="Int. J. Syst. Evol. Microbiol.">
        <title>The Global Catalogue of Microorganisms (GCM) 10K type strain sequencing project: providing services to taxonomists for standard genome sequencing and annotation.</title>
        <authorList>
            <consortium name="The Broad Institute Genomics Platform"/>
            <consortium name="The Broad Institute Genome Sequencing Center for Infectious Disease"/>
            <person name="Wu L."/>
            <person name="Ma J."/>
        </authorList>
    </citation>
    <scope>NUCLEOTIDE SEQUENCE [LARGE SCALE GENOMIC DNA]</scope>
    <source>
        <strain evidence="4">TISTR 2466</strain>
    </source>
</reference>
<keyword evidence="2" id="KW-1133">Transmembrane helix</keyword>
<comment type="caution">
    <text evidence="3">The sequence shown here is derived from an EMBL/GenBank/DDBJ whole genome shotgun (WGS) entry which is preliminary data.</text>
</comment>
<protein>
    <recommendedName>
        <fullName evidence="5">Coupling factor for flagellin transcription and translation</fullName>
    </recommendedName>
</protein>
<evidence type="ECO:0000256" key="2">
    <source>
        <dbReference type="SAM" id="Phobius"/>
    </source>
</evidence>
<sequence length="199" mass="22589">MSAFWITLNFVVLLLALYLILNLYQRIRILQHDLSSRNSEEAEKYFAEHIEAVRMENEQFLSEVRALLMEQTTERTNVLKPKRRRKAGSEAKTAAPKTNESGAEESDHSFAETLNNAELVQSTEESVSRKADASVPFKGNTEGWVPPTEDIQDQIEESPYLKAIKLKNKGYTVTEIAKAMNRGTGEIELLLKLQGKVQF</sequence>
<organism evidence="3 4">
    <name type="scientific">Sporolactobacillus shoreicorticis</name>
    <dbReference type="NCBI Taxonomy" id="1923877"/>
    <lineage>
        <taxon>Bacteria</taxon>
        <taxon>Bacillati</taxon>
        <taxon>Bacillota</taxon>
        <taxon>Bacilli</taxon>
        <taxon>Bacillales</taxon>
        <taxon>Sporolactobacillaceae</taxon>
        <taxon>Sporolactobacillus</taxon>
    </lineage>
</organism>
<keyword evidence="4" id="KW-1185">Reference proteome</keyword>
<proteinExistence type="predicted"/>
<evidence type="ECO:0000256" key="1">
    <source>
        <dbReference type="SAM" id="MobiDB-lite"/>
    </source>
</evidence>
<evidence type="ECO:0008006" key="5">
    <source>
        <dbReference type="Google" id="ProtNLM"/>
    </source>
</evidence>
<accession>A0ABW5S9W4</accession>
<feature type="region of interest" description="Disordered" evidence="1">
    <location>
        <begin position="76"/>
        <end position="108"/>
    </location>
</feature>
<name>A0ABW5S9W4_9BACL</name>
<dbReference type="EMBL" id="JBHUMQ010000056">
    <property type="protein sequence ID" value="MFD2695924.1"/>
    <property type="molecule type" value="Genomic_DNA"/>
</dbReference>
<feature type="transmembrane region" description="Helical" evidence="2">
    <location>
        <begin position="6"/>
        <end position="24"/>
    </location>
</feature>
<evidence type="ECO:0000313" key="3">
    <source>
        <dbReference type="EMBL" id="MFD2695924.1"/>
    </source>
</evidence>